<protein>
    <recommendedName>
        <fullName evidence="3">Bacteriocin</fullName>
    </recommendedName>
</protein>
<evidence type="ECO:0000313" key="2">
    <source>
        <dbReference type="Proteomes" id="UP000318405"/>
    </source>
</evidence>
<dbReference type="EMBL" id="VLTJ01000044">
    <property type="protein sequence ID" value="TSH88490.1"/>
    <property type="molecule type" value="Genomic_DNA"/>
</dbReference>
<accession>A0A556A6G7</accession>
<evidence type="ECO:0008006" key="3">
    <source>
        <dbReference type="Google" id="ProtNLM"/>
    </source>
</evidence>
<evidence type="ECO:0000313" key="1">
    <source>
        <dbReference type="EMBL" id="TSH88490.1"/>
    </source>
</evidence>
<proteinExistence type="predicted"/>
<comment type="caution">
    <text evidence="1">The sequence shown here is derived from an EMBL/GenBank/DDBJ whole genome shotgun (WGS) entry which is preliminary data.</text>
</comment>
<dbReference type="RefSeq" id="WP_143951361.1">
    <property type="nucleotide sequence ID" value="NZ_BAABMB010000002.1"/>
</dbReference>
<dbReference type="Proteomes" id="UP000318405">
    <property type="component" value="Unassembled WGS sequence"/>
</dbReference>
<reference evidence="1 2" key="1">
    <citation type="submission" date="2019-07" db="EMBL/GenBank/DDBJ databases">
        <title>Qingshengfaniella alkalisoli gen. nov., sp. nov., isolated from saline soil.</title>
        <authorList>
            <person name="Xu L."/>
            <person name="Huang X.-X."/>
            <person name="Sun J.-Q."/>
        </authorList>
    </citation>
    <scope>NUCLEOTIDE SEQUENCE [LARGE SCALE GENOMIC DNA]</scope>
    <source>
        <strain evidence="1 2">DSM 27279</strain>
    </source>
</reference>
<keyword evidence="2" id="KW-1185">Reference proteome</keyword>
<dbReference type="AlphaFoldDB" id="A0A556A6G7"/>
<sequence>MQELTLQEINEVSGGGLGWGAVPGAVPPGSFGNGITYSNSFSNGWSLNAGFNKTSGGFTLTYAW</sequence>
<name>A0A556A6G7_9BURK</name>
<gene>
    <name evidence="1" type="ORF">FOZ76_26810</name>
</gene>
<organism evidence="1 2">
    <name type="scientific">Verticiella sediminum</name>
    <dbReference type="NCBI Taxonomy" id="1247510"/>
    <lineage>
        <taxon>Bacteria</taxon>
        <taxon>Pseudomonadati</taxon>
        <taxon>Pseudomonadota</taxon>
        <taxon>Betaproteobacteria</taxon>
        <taxon>Burkholderiales</taxon>
        <taxon>Alcaligenaceae</taxon>
        <taxon>Verticiella</taxon>
    </lineage>
</organism>